<proteinExistence type="predicted"/>
<name>A0A5J4WDL3_9EUKA</name>
<organism evidence="1 2">
    <name type="scientific">Streblomastix strix</name>
    <dbReference type="NCBI Taxonomy" id="222440"/>
    <lineage>
        <taxon>Eukaryota</taxon>
        <taxon>Metamonada</taxon>
        <taxon>Preaxostyla</taxon>
        <taxon>Oxymonadida</taxon>
        <taxon>Streblomastigidae</taxon>
        <taxon>Streblomastix</taxon>
    </lineage>
</organism>
<dbReference type="AlphaFoldDB" id="A0A5J4WDL3"/>
<sequence>MYATAPRTYPDYAAFDIDKQFVDDSRIARWKLANNQITCQHILAINEFHRTNFGATIYAERVRILGSLGDFLADGCAPYSEDLAKTITKQILCGIRSLHHIGETHESLDAFHVLFCQLQKEEQEEDEVEKQLSESVGMKIALVGLGRDLARCLGKSNQSTNKCHLIQVPIKITPTINKSQQAHNVYPSQQRYQHLIVESGLMQIKL</sequence>
<evidence type="ECO:0000313" key="1">
    <source>
        <dbReference type="EMBL" id="KAA6392429.1"/>
    </source>
</evidence>
<gene>
    <name evidence="1" type="ORF">EZS28_012045</name>
</gene>
<dbReference type="Proteomes" id="UP000324800">
    <property type="component" value="Unassembled WGS sequence"/>
</dbReference>
<dbReference type="InterPro" id="IPR011009">
    <property type="entry name" value="Kinase-like_dom_sf"/>
</dbReference>
<dbReference type="SUPFAM" id="SSF56112">
    <property type="entry name" value="Protein kinase-like (PK-like)"/>
    <property type="match status" value="1"/>
</dbReference>
<reference evidence="1 2" key="1">
    <citation type="submission" date="2019-03" db="EMBL/GenBank/DDBJ databases">
        <title>Single cell metagenomics reveals metabolic interactions within the superorganism composed of flagellate Streblomastix strix and complex community of Bacteroidetes bacteria on its surface.</title>
        <authorList>
            <person name="Treitli S.C."/>
            <person name="Kolisko M."/>
            <person name="Husnik F."/>
            <person name="Keeling P."/>
            <person name="Hampl V."/>
        </authorList>
    </citation>
    <scope>NUCLEOTIDE SEQUENCE [LARGE SCALE GENOMIC DNA]</scope>
    <source>
        <strain evidence="1">ST1C</strain>
    </source>
</reference>
<protein>
    <submittedName>
        <fullName evidence="1">Uncharacterized protein</fullName>
    </submittedName>
</protein>
<comment type="caution">
    <text evidence="1">The sequence shown here is derived from an EMBL/GenBank/DDBJ whole genome shotgun (WGS) entry which is preliminary data.</text>
</comment>
<dbReference type="EMBL" id="SNRW01002543">
    <property type="protein sequence ID" value="KAA6392429.1"/>
    <property type="molecule type" value="Genomic_DNA"/>
</dbReference>
<evidence type="ECO:0000313" key="2">
    <source>
        <dbReference type="Proteomes" id="UP000324800"/>
    </source>
</evidence>
<dbReference type="Pfam" id="PF06293">
    <property type="entry name" value="Kdo"/>
    <property type="match status" value="1"/>
</dbReference>
<accession>A0A5J4WDL3</accession>